<dbReference type="EMBL" id="JAVXUP010000151">
    <property type="protein sequence ID" value="KAK3036304.1"/>
    <property type="molecule type" value="Genomic_DNA"/>
</dbReference>
<dbReference type="Proteomes" id="UP001188597">
    <property type="component" value="Unassembled WGS sequence"/>
</dbReference>
<comment type="caution">
    <text evidence="2">The sequence shown here is derived from an EMBL/GenBank/DDBJ whole genome shotgun (WGS) entry which is preliminary data.</text>
</comment>
<evidence type="ECO:0000313" key="2">
    <source>
        <dbReference type="EMBL" id="KAK3036304.1"/>
    </source>
</evidence>
<keyword evidence="3" id="KW-1185">Reference proteome</keyword>
<dbReference type="AlphaFoldDB" id="A0AA88X0G0"/>
<name>A0AA88X0G0_9ASTE</name>
<gene>
    <name evidence="2" type="ORF">RJ639_031276</name>
</gene>
<accession>A0AA88X0G0</accession>
<dbReference type="GO" id="GO:0005634">
    <property type="term" value="C:nucleus"/>
    <property type="evidence" value="ECO:0007669"/>
    <property type="project" value="TreeGrafter"/>
</dbReference>
<feature type="region of interest" description="Disordered" evidence="1">
    <location>
        <begin position="444"/>
        <end position="463"/>
    </location>
</feature>
<dbReference type="GO" id="GO:0003729">
    <property type="term" value="F:mRNA binding"/>
    <property type="evidence" value="ECO:0007669"/>
    <property type="project" value="TreeGrafter"/>
</dbReference>
<evidence type="ECO:0000313" key="3">
    <source>
        <dbReference type="Proteomes" id="UP001188597"/>
    </source>
</evidence>
<dbReference type="PANTHER" id="PTHR12758:SF20">
    <property type="entry name" value="APOPTOSIS INHIBITOR 5-LIKE"/>
    <property type="match status" value="1"/>
</dbReference>
<feature type="region of interest" description="Disordered" evidence="1">
    <location>
        <begin position="1"/>
        <end position="26"/>
    </location>
</feature>
<feature type="compositionally biased region" description="Basic residues" evidence="1">
    <location>
        <begin position="446"/>
        <end position="463"/>
    </location>
</feature>
<evidence type="ECO:0000256" key="1">
    <source>
        <dbReference type="SAM" id="MobiDB-lite"/>
    </source>
</evidence>
<protein>
    <submittedName>
        <fullName evidence="2">Uncharacterized protein</fullName>
    </submittedName>
</protein>
<reference evidence="2" key="1">
    <citation type="submission" date="2022-12" db="EMBL/GenBank/DDBJ databases">
        <title>Draft genome assemblies for two species of Escallonia (Escalloniales).</title>
        <authorList>
            <person name="Chanderbali A."/>
            <person name="Dervinis C."/>
            <person name="Anghel I."/>
            <person name="Soltis D."/>
            <person name="Soltis P."/>
            <person name="Zapata F."/>
        </authorList>
    </citation>
    <scope>NUCLEOTIDE SEQUENCE</scope>
    <source>
        <strain evidence="2">UCBG64.0493</strain>
        <tissue evidence="2">Leaf</tissue>
    </source>
</reference>
<sequence length="463" mass="52253">MFHLQLLPKTKEQENKEPNTQSSLSTKCVNVEPVKKTESRVPKKFREFEAQSSLTALFDVIGSAKADEIRENVLCFIIEKVFPLKAELLKPQEKMDLHLNLQGVTQVEFRTLLDFLRSLSLFGAEAPPERIQELVGIIEGHIDLDGQFIVSDGGHIDRLISCVQTALPLFLVPEEKKVEVFKNLAECSLYATSQESRHLLPSVVQLLKALLIFLMYPVSTALEIIDMIPAEGSLFSIACSVFLLQKHKTRTKIEEMKFTYVECLLYTFHQLAHKTPNATNSLCGYRIVTGQPSDRLGENFSDNYEDFMERLSIIEDLATVMVKKSTLTMAEHNKAMTTARDDEKINIRMNKQNVTIQLHTCHNILAMTKPLHSKSPSFIEDGKINLSWKEASKPSYPSTPAVTGQKRAAAANGLTAITNKKGRGAGFLRNQLVQKAFDSLYDGGRTRGRGRGWRANRRRRSYH</sequence>
<organism evidence="2 3">
    <name type="scientific">Escallonia herrerae</name>
    <dbReference type="NCBI Taxonomy" id="1293975"/>
    <lineage>
        <taxon>Eukaryota</taxon>
        <taxon>Viridiplantae</taxon>
        <taxon>Streptophyta</taxon>
        <taxon>Embryophyta</taxon>
        <taxon>Tracheophyta</taxon>
        <taxon>Spermatophyta</taxon>
        <taxon>Magnoliopsida</taxon>
        <taxon>eudicotyledons</taxon>
        <taxon>Gunneridae</taxon>
        <taxon>Pentapetalae</taxon>
        <taxon>asterids</taxon>
        <taxon>campanulids</taxon>
        <taxon>Escalloniales</taxon>
        <taxon>Escalloniaceae</taxon>
        <taxon>Escallonia</taxon>
    </lineage>
</organism>
<dbReference type="Pfam" id="PF05918">
    <property type="entry name" value="API5"/>
    <property type="match status" value="2"/>
</dbReference>
<dbReference type="InterPro" id="IPR008383">
    <property type="entry name" value="API5"/>
</dbReference>
<proteinExistence type="predicted"/>
<dbReference type="PANTHER" id="PTHR12758">
    <property type="entry name" value="APOPTOSIS INHIBITOR 5-RELATED"/>
    <property type="match status" value="1"/>
</dbReference>
<dbReference type="GO" id="GO:0043067">
    <property type="term" value="P:regulation of programmed cell death"/>
    <property type="evidence" value="ECO:0007669"/>
    <property type="project" value="TreeGrafter"/>
</dbReference>